<reference evidence="3" key="4">
    <citation type="submission" date="2024-02" db="EMBL/GenBank/DDBJ databases">
        <title>Comparative genomics of Cryptococcus and Kwoniella reveals pathogenesis evolution and contrasting modes of karyotype evolution via chromosome fusion or intercentromeric recombination.</title>
        <authorList>
            <person name="Coelho M.A."/>
            <person name="David-Palma M."/>
            <person name="Shea T."/>
            <person name="Bowers K."/>
            <person name="McGinley-Smith S."/>
            <person name="Mohammad A.W."/>
            <person name="Gnirke A."/>
            <person name="Yurkov A.M."/>
            <person name="Nowrousian M."/>
            <person name="Sun S."/>
            <person name="Cuomo C.A."/>
            <person name="Heitman J."/>
        </authorList>
    </citation>
    <scope>NUCLEOTIDE SEQUENCE</scope>
    <source>
        <strain evidence="3">CBS 10118</strain>
    </source>
</reference>
<dbReference type="PROSITE" id="PS50181">
    <property type="entry name" value="FBOX"/>
    <property type="match status" value="1"/>
</dbReference>
<evidence type="ECO:0000313" key="2">
    <source>
        <dbReference type="EMBL" id="OCF26137.1"/>
    </source>
</evidence>
<dbReference type="InterPro" id="IPR036047">
    <property type="entry name" value="F-box-like_dom_sf"/>
</dbReference>
<gene>
    <name evidence="2" type="ORF">I302_03815</name>
    <name evidence="3" type="ORF">I302_100439</name>
</gene>
<reference evidence="2" key="1">
    <citation type="submission" date="2013-07" db="EMBL/GenBank/DDBJ databases">
        <title>The Genome Sequence of Cryptococcus bestiolae CBS10118.</title>
        <authorList>
            <consortium name="The Broad Institute Genome Sequencing Platform"/>
            <person name="Cuomo C."/>
            <person name="Litvintseva A."/>
            <person name="Chen Y."/>
            <person name="Heitman J."/>
            <person name="Sun S."/>
            <person name="Springer D."/>
            <person name="Dromer F."/>
            <person name="Young S.K."/>
            <person name="Zeng Q."/>
            <person name="Gargeya S."/>
            <person name="Fitzgerald M."/>
            <person name="Abouelleil A."/>
            <person name="Alvarado L."/>
            <person name="Berlin A.M."/>
            <person name="Chapman S.B."/>
            <person name="Dewar J."/>
            <person name="Goldberg J."/>
            <person name="Griggs A."/>
            <person name="Gujja S."/>
            <person name="Hansen M."/>
            <person name="Howarth C."/>
            <person name="Imamovic A."/>
            <person name="Larimer J."/>
            <person name="McCowan C."/>
            <person name="Murphy C."/>
            <person name="Pearson M."/>
            <person name="Priest M."/>
            <person name="Roberts A."/>
            <person name="Saif S."/>
            <person name="Shea T."/>
            <person name="Sykes S."/>
            <person name="Wortman J."/>
            <person name="Nusbaum C."/>
            <person name="Birren B."/>
        </authorList>
    </citation>
    <scope>NUCLEOTIDE SEQUENCE [LARGE SCALE GENOMIC DNA]</scope>
    <source>
        <strain evidence="2">CBS 10118</strain>
    </source>
</reference>
<evidence type="ECO:0000313" key="4">
    <source>
        <dbReference type="Proteomes" id="UP000092730"/>
    </source>
</evidence>
<reference evidence="3" key="2">
    <citation type="submission" date="2013-07" db="EMBL/GenBank/DDBJ databases">
        <authorList>
            <consortium name="The Broad Institute Genome Sequencing Platform"/>
            <person name="Cuomo C."/>
            <person name="Litvintseva A."/>
            <person name="Chen Y."/>
            <person name="Heitman J."/>
            <person name="Sun S."/>
            <person name="Springer D."/>
            <person name="Dromer F."/>
            <person name="Young S.K."/>
            <person name="Zeng Q."/>
            <person name="Gargeya S."/>
            <person name="Fitzgerald M."/>
            <person name="Abouelleil A."/>
            <person name="Alvarado L."/>
            <person name="Berlin A.M."/>
            <person name="Chapman S.B."/>
            <person name="Dewar J."/>
            <person name="Goldberg J."/>
            <person name="Griggs A."/>
            <person name="Gujja S."/>
            <person name="Hansen M."/>
            <person name="Howarth C."/>
            <person name="Imamovic A."/>
            <person name="Larimer J."/>
            <person name="McCowan C."/>
            <person name="Murphy C."/>
            <person name="Pearson M."/>
            <person name="Priest M."/>
            <person name="Roberts A."/>
            <person name="Saif S."/>
            <person name="Shea T."/>
            <person name="Sykes S."/>
            <person name="Wortman J."/>
            <person name="Nusbaum C."/>
            <person name="Birren B."/>
        </authorList>
    </citation>
    <scope>NUCLEOTIDE SEQUENCE</scope>
    <source>
        <strain evidence="3">CBS 10118</strain>
    </source>
</reference>
<dbReference type="OrthoDB" id="5297217at2759"/>
<dbReference type="KEGG" id="kbi:30208214"/>
<dbReference type="InterPro" id="IPR001810">
    <property type="entry name" value="F-box_dom"/>
</dbReference>
<evidence type="ECO:0000259" key="1">
    <source>
        <dbReference type="PROSITE" id="PS50181"/>
    </source>
</evidence>
<organism evidence="2">
    <name type="scientific">Kwoniella bestiolae CBS 10118</name>
    <dbReference type="NCBI Taxonomy" id="1296100"/>
    <lineage>
        <taxon>Eukaryota</taxon>
        <taxon>Fungi</taxon>
        <taxon>Dikarya</taxon>
        <taxon>Basidiomycota</taxon>
        <taxon>Agaricomycotina</taxon>
        <taxon>Tremellomycetes</taxon>
        <taxon>Tremellales</taxon>
        <taxon>Cryptococcaceae</taxon>
        <taxon>Kwoniella</taxon>
    </lineage>
</organism>
<dbReference type="AlphaFoldDB" id="A0A1B9G524"/>
<accession>A0A1B9G524</accession>
<dbReference type="Proteomes" id="UP000092730">
    <property type="component" value="Chromosome 1"/>
</dbReference>
<keyword evidence="4" id="KW-1185">Reference proteome</keyword>
<dbReference type="EMBL" id="KI894020">
    <property type="protein sequence ID" value="OCF26137.1"/>
    <property type="molecule type" value="Genomic_DNA"/>
</dbReference>
<dbReference type="RefSeq" id="XP_019047207.1">
    <property type="nucleotide sequence ID" value="XM_019190459.1"/>
</dbReference>
<protein>
    <recommendedName>
        <fullName evidence="1">F-box domain-containing protein</fullName>
    </recommendedName>
</protein>
<dbReference type="Pfam" id="PF12937">
    <property type="entry name" value="F-box-like"/>
    <property type="match status" value="1"/>
</dbReference>
<dbReference type="GeneID" id="30208214"/>
<proteinExistence type="predicted"/>
<reference evidence="2" key="3">
    <citation type="submission" date="2014-01" db="EMBL/GenBank/DDBJ databases">
        <title>Evolution of pathogenesis and genome organization in the Tremellales.</title>
        <authorList>
            <person name="Cuomo C."/>
            <person name="Litvintseva A."/>
            <person name="Heitman J."/>
            <person name="Chen Y."/>
            <person name="Sun S."/>
            <person name="Springer D."/>
            <person name="Dromer F."/>
            <person name="Young S."/>
            <person name="Zeng Q."/>
            <person name="Chapman S."/>
            <person name="Gujja S."/>
            <person name="Saif S."/>
            <person name="Birren B."/>
        </authorList>
    </citation>
    <scope>NUCLEOTIDE SEQUENCE</scope>
    <source>
        <strain evidence="2">CBS 10118</strain>
    </source>
</reference>
<dbReference type="EMBL" id="CP144541">
    <property type="protein sequence ID" value="WVW78484.1"/>
    <property type="molecule type" value="Genomic_DNA"/>
</dbReference>
<dbReference type="VEuPathDB" id="FungiDB:I302_03815"/>
<dbReference type="Gene3D" id="1.20.1280.50">
    <property type="match status" value="1"/>
</dbReference>
<sequence>MLSLLKQATPILSLPSELLSHTLSFLDTPDRTFLASCARISKSFNDIATPLLYRRVVVSKHLKLGILGSQRSNGGTAKRKSLLGHMRTLVISSFDTELCDGLIETFSHAKARVKTIEISRQDAWNWRNGRFAYTNSSIEPLNPIIGILKPTRLVVTQSTTGLAHNLCLVNPLTIHEELQELCFVSDQGRIQLSPSTSIWLATLPFRMHSLKKITCILDLFLLNNVRRDRCVEDHIKHFAETINRIPKERGIEFYVVDNGRILRKSVHRYSLARGRMKIRFRAY</sequence>
<evidence type="ECO:0000313" key="3">
    <source>
        <dbReference type="EMBL" id="WVW78484.1"/>
    </source>
</evidence>
<dbReference type="SUPFAM" id="SSF81383">
    <property type="entry name" value="F-box domain"/>
    <property type="match status" value="1"/>
</dbReference>
<name>A0A1B9G524_9TREE</name>
<feature type="domain" description="F-box" evidence="1">
    <location>
        <begin position="8"/>
        <end position="56"/>
    </location>
</feature>